<protein>
    <submittedName>
        <fullName evidence="10">Aldehyde:ferredoxin oxidoreductase</fullName>
    </submittedName>
</protein>
<dbReference type="PANTHER" id="PTHR30038:SF0">
    <property type="entry name" value="TUNGSTEN-CONTAINING ALDEHYDE FERREDOXIN OXIDOREDUCTASE"/>
    <property type="match status" value="1"/>
</dbReference>
<dbReference type="Pfam" id="PF02730">
    <property type="entry name" value="AFOR_N"/>
    <property type="match status" value="1"/>
</dbReference>
<evidence type="ECO:0000259" key="9">
    <source>
        <dbReference type="SMART" id="SM00790"/>
    </source>
</evidence>
<dbReference type="InterPro" id="IPR013983">
    <property type="entry name" value="Ald_Fedxn_OxRdtase_N"/>
</dbReference>
<dbReference type="PANTHER" id="PTHR30038">
    <property type="entry name" value="ALDEHYDE FERREDOXIN OXIDOREDUCTASE"/>
    <property type="match status" value="1"/>
</dbReference>
<dbReference type="GO" id="GO:0009055">
    <property type="term" value="F:electron transfer activity"/>
    <property type="evidence" value="ECO:0007669"/>
    <property type="project" value="InterPro"/>
</dbReference>
<dbReference type="AlphaFoldDB" id="A0A1I6D189"/>
<keyword evidence="7" id="KW-0411">Iron-sulfur</keyword>
<dbReference type="GO" id="GO:0016625">
    <property type="term" value="F:oxidoreductase activity, acting on the aldehyde or oxo group of donors, iron-sulfur protein as acceptor"/>
    <property type="evidence" value="ECO:0007669"/>
    <property type="project" value="InterPro"/>
</dbReference>
<evidence type="ECO:0000256" key="7">
    <source>
        <dbReference type="ARBA" id="ARBA00023014"/>
    </source>
</evidence>
<proteinExistence type="inferred from homology"/>
<evidence type="ECO:0000256" key="2">
    <source>
        <dbReference type="ARBA" id="ARBA00011032"/>
    </source>
</evidence>
<dbReference type="GO" id="GO:0051539">
    <property type="term" value="F:4 iron, 4 sulfur cluster binding"/>
    <property type="evidence" value="ECO:0007669"/>
    <property type="project" value="UniProtKB-KW"/>
</dbReference>
<dbReference type="Proteomes" id="UP000199584">
    <property type="component" value="Unassembled WGS sequence"/>
</dbReference>
<dbReference type="InterPro" id="IPR001203">
    <property type="entry name" value="OxRdtase_Ald_Fedxn_C"/>
</dbReference>
<feature type="domain" description="Aldehyde ferredoxin oxidoreductase N-terminal" evidence="9">
    <location>
        <begin position="7"/>
        <end position="210"/>
    </location>
</feature>
<dbReference type="InterPro" id="IPR036021">
    <property type="entry name" value="Tungsten_al_ferr_oxy-like_C"/>
</dbReference>
<organism evidence="10 11">
    <name type="scientific">Desulfoscipio geothermicus DSM 3669</name>
    <dbReference type="NCBI Taxonomy" id="1121426"/>
    <lineage>
        <taxon>Bacteria</taxon>
        <taxon>Bacillati</taxon>
        <taxon>Bacillota</taxon>
        <taxon>Clostridia</taxon>
        <taxon>Eubacteriales</taxon>
        <taxon>Desulfallaceae</taxon>
        <taxon>Desulfoscipio</taxon>
    </lineage>
</organism>
<comment type="similarity">
    <text evidence="2">Belongs to the AOR/FOR family.</text>
</comment>
<evidence type="ECO:0000313" key="10">
    <source>
        <dbReference type="EMBL" id="SFQ99245.1"/>
    </source>
</evidence>
<dbReference type="Pfam" id="PF01314">
    <property type="entry name" value="AFOR_C"/>
    <property type="match status" value="1"/>
</dbReference>
<dbReference type="Gene3D" id="1.10.569.10">
    <property type="entry name" value="Aldehyde Ferredoxin Oxidoreductase Protein, subunit A, domain 2"/>
    <property type="match status" value="1"/>
</dbReference>
<dbReference type="STRING" id="39060.SAMN05660706_10456"/>
<comment type="cofactor">
    <cofactor evidence="1">
        <name>[4Fe-4S] cluster</name>
        <dbReference type="ChEBI" id="CHEBI:49883"/>
    </cofactor>
</comment>
<dbReference type="InterPro" id="IPR036503">
    <property type="entry name" value="Ald_Fedxn_OxRdtase_N_sf"/>
</dbReference>
<dbReference type="SMART" id="SM00790">
    <property type="entry name" value="AFOR_N"/>
    <property type="match status" value="1"/>
</dbReference>
<dbReference type="SUPFAM" id="SSF56228">
    <property type="entry name" value="Aldehyde ferredoxin oxidoreductase, N-terminal domain"/>
    <property type="match status" value="1"/>
</dbReference>
<keyword evidence="3" id="KW-0004">4Fe-4S</keyword>
<dbReference type="InterPro" id="IPR051919">
    <property type="entry name" value="W-dependent_AOR"/>
</dbReference>
<evidence type="ECO:0000256" key="1">
    <source>
        <dbReference type="ARBA" id="ARBA00001966"/>
    </source>
</evidence>
<dbReference type="RefSeq" id="WP_165608162.1">
    <property type="nucleotide sequence ID" value="NZ_FOYM01000004.1"/>
</dbReference>
<dbReference type="InterPro" id="IPR013985">
    <property type="entry name" value="Ald_Fedxn_OxRdtase_dom3"/>
</dbReference>
<name>A0A1I6D189_9FIRM</name>
<evidence type="ECO:0000313" key="11">
    <source>
        <dbReference type="Proteomes" id="UP000199584"/>
    </source>
</evidence>
<dbReference type="EMBL" id="FOYM01000004">
    <property type="protein sequence ID" value="SFQ99245.1"/>
    <property type="molecule type" value="Genomic_DNA"/>
</dbReference>
<evidence type="ECO:0000256" key="4">
    <source>
        <dbReference type="ARBA" id="ARBA00022723"/>
    </source>
</evidence>
<dbReference type="Gene3D" id="1.10.599.10">
    <property type="entry name" value="Aldehyde Ferredoxin Oxidoreductase Protein, subunit A, domain 3"/>
    <property type="match status" value="1"/>
</dbReference>
<evidence type="ECO:0000256" key="8">
    <source>
        <dbReference type="ARBA" id="ARBA00049934"/>
    </source>
</evidence>
<accession>A0A1I6D189</accession>
<keyword evidence="11" id="KW-1185">Reference proteome</keyword>
<gene>
    <name evidence="10" type="ORF">SAMN05660706_10456</name>
</gene>
<evidence type="ECO:0000256" key="5">
    <source>
        <dbReference type="ARBA" id="ARBA00023002"/>
    </source>
</evidence>
<dbReference type="SUPFAM" id="SSF48310">
    <property type="entry name" value="Aldehyde ferredoxin oxidoreductase, C-terminal domains"/>
    <property type="match status" value="1"/>
</dbReference>
<comment type="cofactor">
    <cofactor evidence="8">
        <name>tungstopterin</name>
        <dbReference type="ChEBI" id="CHEBI:30402"/>
    </cofactor>
</comment>
<dbReference type="GO" id="GO:0046872">
    <property type="term" value="F:metal ion binding"/>
    <property type="evidence" value="ECO:0007669"/>
    <property type="project" value="UniProtKB-KW"/>
</dbReference>
<keyword evidence="6" id="KW-0408">Iron</keyword>
<keyword evidence="5" id="KW-0560">Oxidoreductase</keyword>
<dbReference type="Gene3D" id="3.60.9.10">
    <property type="entry name" value="Aldehyde ferredoxin oxidoreductase, N-terminal domain"/>
    <property type="match status" value="1"/>
</dbReference>
<reference evidence="11" key="1">
    <citation type="submission" date="2016-10" db="EMBL/GenBank/DDBJ databases">
        <authorList>
            <person name="Varghese N."/>
            <person name="Submissions S."/>
        </authorList>
    </citation>
    <scope>NUCLEOTIDE SEQUENCE [LARGE SCALE GENOMIC DNA]</scope>
    <source>
        <strain evidence="11">DSM 3669</strain>
    </source>
</reference>
<dbReference type="InterPro" id="IPR013984">
    <property type="entry name" value="Ald_Fedxn_OxRdtase_dom2"/>
</dbReference>
<evidence type="ECO:0000256" key="6">
    <source>
        <dbReference type="ARBA" id="ARBA00023004"/>
    </source>
</evidence>
<sequence length="644" mass="71054">MTAIFGYAGKILDIDLSTHSIKTYLPDGESNRKYLSGVGFNAKVLYEELPAGADPLGPENILVFHVGALVGTNVPTASRSEVSAKSPATGLFGTANSGNYWGSELKYAGYDGIVIRGRAAHPVYILVTNDNVRIIPAGHLWGRDAWETIAALRAELRDRDMQVASIGPAGENLVRFASIENGPFDAWARTGLGAVMGSKNLKAVAVRGTGHVRVARRREFMEKVAATRKAIYASPFYGPFERFGTMLVTLPYQEFGILPGRNFQTGIVDGWVESRSRKQVSRYSNRGVACIACPIACAHWVEIKDGPYKGLKVKDMEVTPVIGFGAGCDINNLPAIARITEICQRLGLDMVSAASAVALAMELYEKGTISEGDLGYPLPWGSEEQTFKLLHDIAHRQGIGDTLAEGTRRASDRITGSDKNVPHVKGLECFLIDPRGRWSTWTLGYITNIRGGDHLRTRNPVENLRYNDNPTPYRTEKFAFPEAMYHNLDMPEALKKEIFDPTTRDVDIPKMSKWSEDLISLYNATGMCIRPPVLHTVGPTLIAGLYSALTGIDITPEDAIQAGERTWNLQKLFNIKHGEKPAYSDYPARFYEEPVGAGPQKGRKLDRTKVRETLADYYRARGWDPQTGKPTPQKLAELKLDDLF</sequence>
<keyword evidence="4" id="KW-0479">Metal-binding</keyword>
<evidence type="ECO:0000256" key="3">
    <source>
        <dbReference type="ARBA" id="ARBA00022485"/>
    </source>
</evidence>